<dbReference type="GO" id="GO:0008926">
    <property type="term" value="F:mannitol-1-phosphate 5-dehydrogenase activity"/>
    <property type="evidence" value="ECO:0007669"/>
    <property type="project" value="TreeGrafter"/>
</dbReference>
<dbReference type="Gene3D" id="3.40.50.720">
    <property type="entry name" value="NAD(P)-binding Rossmann-like Domain"/>
    <property type="match status" value="1"/>
</dbReference>
<evidence type="ECO:0000259" key="3">
    <source>
        <dbReference type="Pfam" id="PF01232"/>
    </source>
</evidence>
<dbReference type="InterPro" id="IPR013118">
    <property type="entry name" value="Mannitol_DH_C"/>
</dbReference>
<dbReference type="InterPro" id="IPR013328">
    <property type="entry name" value="6PGD_dom2"/>
</dbReference>
<feature type="domain" description="Mannitol dehydrogenase N-terminal" evidence="3">
    <location>
        <begin position="1"/>
        <end position="187"/>
    </location>
</feature>
<dbReference type="PANTHER" id="PTHR30524">
    <property type="entry name" value="MANNITOL-1-PHOSPHATE 5-DEHYDROGENASE"/>
    <property type="match status" value="1"/>
</dbReference>
<dbReference type="AlphaFoldDB" id="W0HMR2"/>
<evidence type="ECO:0000313" key="6">
    <source>
        <dbReference type="Proteomes" id="UP000019028"/>
    </source>
</evidence>
<keyword evidence="2" id="KW-0520">NAD</keyword>
<dbReference type="GO" id="GO:0005829">
    <property type="term" value="C:cytosol"/>
    <property type="evidence" value="ECO:0007669"/>
    <property type="project" value="TreeGrafter"/>
</dbReference>
<dbReference type="SUPFAM" id="SSF51735">
    <property type="entry name" value="NAD(P)-binding Rossmann-fold domains"/>
    <property type="match status" value="1"/>
</dbReference>
<keyword evidence="1" id="KW-0560">Oxidoreductase</keyword>
<evidence type="ECO:0000313" key="5">
    <source>
        <dbReference type="EMBL" id="AHF75181.1"/>
    </source>
</evidence>
<dbReference type="PRINTS" id="PR00084">
    <property type="entry name" value="MTLDHDRGNASE"/>
</dbReference>
<dbReference type="Pfam" id="PF08125">
    <property type="entry name" value="Mannitol_dh_C"/>
    <property type="match status" value="1"/>
</dbReference>
<dbReference type="PANTHER" id="PTHR30524:SF0">
    <property type="entry name" value="ALTRONATE OXIDOREDUCTASE-RELATED"/>
    <property type="match status" value="1"/>
</dbReference>
<dbReference type="KEGG" id="sod:Sant_0064"/>
<dbReference type="RefSeq" id="WP_025420337.1">
    <property type="nucleotide sequence ID" value="NZ_CP006569.1"/>
</dbReference>
<dbReference type="PATRIC" id="fig|1239307.3.peg.68"/>
<protein>
    <submittedName>
        <fullName evidence="5">Mannitol-1-phosphate 5-dehydrogenase</fullName>
    </submittedName>
</protein>
<keyword evidence="6" id="KW-1185">Reference proteome</keyword>
<accession>W0HMR2</accession>
<dbReference type="Gene3D" id="1.10.1040.10">
    <property type="entry name" value="N-(1-d-carboxylethyl)-l-norvaline Dehydrogenase, domain 2"/>
    <property type="match status" value="1"/>
</dbReference>
<dbReference type="InterPro" id="IPR036291">
    <property type="entry name" value="NAD(P)-bd_dom_sf"/>
</dbReference>
<evidence type="ECO:0000256" key="2">
    <source>
        <dbReference type="ARBA" id="ARBA00023027"/>
    </source>
</evidence>
<gene>
    <name evidence="5" type="ORF">Sant_0064</name>
</gene>
<proteinExistence type="predicted"/>
<dbReference type="GO" id="GO:0019592">
    <property type="term" value="P:mannitol catabolic process"/>
    <property type="evidence" value="ECO:0007669"/>
    <property type="project" value="TreeGrafter"/>
</dbReference>
<reference evidence="5 6" key="1">
    <citation type="journal article" date="2014" name="Genome Biol. Evol.">
        <title>Genome degeneration and adaptation in a nascent stage of symbiosis.</title>
        <authorList>
            <person name="Oakeson K.F."/>
            <person name="Gil R."/>
            <person name="Clayton A.L."/>
            <person name="Dunn D.M."/>
            <person name="von Niederhausern A.C."/>
            <person name="Hamil C."/>
            <person name="Aoyagi A."/>
            <person name="Duval B."/>
            <person name="Baca A."/>
            <person name="Silva F.J."/>
            <person name="Vallier A."/>
            <person name="Jackson D.G."/>
            <person name="Latorre A."/>
            <person name="Weiss R.B."/>
            <person name="Heddi A."/>
            <person name="Moya A."/>
            <person name="Dale C."/>
        </authorList>
    </citation>
    <scope>NUCLEOTIDE SEQUENCE [LARGE SCALE GENOMIC DNA]</scope>
    <source>
        <strain evidence="5 6">HS1</strain>
    </source>
</reference>
<evidence type="ECO:0000259" key="4">
    <source>
        <dbReference type="Pfam" id="PF08125"/>
    </source>
</evidence>
<dbReference type="OrthoDB" id="271711at2"/>
<dbReference type="HOGENOM" id="CLU_036089_2_0_6"/>
<name>W0HMR2_9GAMM</name>
<dbReference type="SUPFAM" id="SSF48179">
    <property type="entry name" value="6-phosphogluconate dehydrogenase C-terminal domain-like"/>
    <property type="match status" value="1"/>
</dbReference>
<organism evidence="5 6">
    <name type="scientific">Sodalis praecaptivus</name>
    <dbReference type="NCBI Taxonomy" id="1239307"/>
    <lineage>
        <taxon>Bacteria</taxon>
        <taxon>Pseudomonadati</taxon>
        <taxon>Pseudomonadota</taxon>
        <taxon>Gammaproteobacteria</taxon>
        <taxon>Enterobacterales</taxon>
        <taxon>Bruguierivoracaceae</taxon>
        <taxon>Sodalis</taxon>
    </lineage>
</organism>
<dbReference type="Pfam" id="PF01232">
    <property type="entry name" value="Mannitol_dh"/>
    <property type="match status" value="1"/>
</dbReference>
<dbReference type="InterPro" id="IPR000669">
    <property type="entry name" value="Mannitol_DH"/>
</dbReference>
<dbReference type="Proteomes" id="UP000019028">
    <property type="component" value="Chromosome"/>
</dbReference>
<dbReference type="InterPro" id="IPR013131">
    <property type="entry name" value="Mannitol_DH_N"/>
</dbReference>
<sequence>MQAVHFGAGSIGRGFIGDLLHDGGYDITFVENNDALNTQINQHKGYDIWLIEKGYQRKFIPVAAALSPAKDSALIVDKITQANLITTAVWADNLRHIAPLILAGLRARRAAGKDRINIIVCENARFNGERLKKEIAALGESDVDALAAFPSTAVDRMVLASTRDQQHSIDAGVEYELVIDKTKLIAPDTQPLPGAVYTDNLQKYMDRKLYIINGGHAWAGYMGHLQGYVTMQQIFADAALVSAIRQSMGETARLLSVIYGFSAAELDEYIRFVINRFCTPGVVDTVQRVCRAPIRKLSPGDRLTGPCLQCEEQGLPNDALITGIAAALRYSDPDDEQSVSMNRFIAEHDISQAISHFTGIKENSALHGKISKSYAALAY</sequence>
<dbReference type="InterPro" id="IPR008927">
    <property type="entry name" value="6-PGluconate_DH-like_C_sf"/>
</dbReference>
<dbReference type="EMBL" id="CP006569">
    <property type="protein sequence ID" value="AHF75181.1"/>
    <property type="molecule type" value="Genomic_DNA"/>
</dbReference>
<evidence type="ECO:0000256" key="1">
    <source>
        <dbReference type="ARBA" id="ARBA00023002"/>
    </source>
</evidence>
<feature type="domain" description="Mannitol dehydrogenase C-terminal" evidence="4">
    <location>
        <begin position="200"/>
        <end position="377"/>
    </location>
</feature>